<dbReference type="InterPro" id="IPR054648">
    <property type="entry name" value="TudS-rel"/>
</dbReference>
<organism evidence="1 2">
    <name type="scientific">Enterocloster bolteae</name>
    <dbReference type="NCBI Taxonomy" id="208479"/>
    <lineage>
        <taxon>Bacteria</taxon>
        <taxon>Bacillati</taxon>
        <taxon>Bacillota</taxon>
        <taxon>Clostridia</taxon>
        <taxon>Lachnospirales</taxon>
        <taxon>Lachnospiraceae</taxon>
        <taxon>Enterocloster</taxon>
    </lineage>
</organism>
<sequence>MQKILFVSHCILNTAAKVVRYGDTGKKEEESRLEFVVKTVEQGIQLVQLPCPEFTLYGPGRWGHTKEQFDNPFFREHCRKILEPILTQMKAYMAPGEQGRFSVLGVVGIDGSPSCGVSRTCSGCWGGEFSGRTDLQEVLSTCHSAPGTGVMMEVLKSMMEEEGIQLPVEGLKPGDLQAVMSLVAGT</sequence>
<dbReference type="RefSeq" id="WP_002569985.1">
    <property type="nucleotide sequence ID" value="NZ_BAABZS010000001.1"/>
</dbReference>
<proteinExistence type="predicted"/>
<dbReference type="KEGG" id="cbol:CGC65_07645"/>
<dbReference type="EMBL" id="QRZM01000012">
    <property type="protein sequence ID" value="RGV72839.1"/>
    <property type="molecule type" value="Genomic_DNA"/>
</dbReference>
<comment type="caution">
    <text evidence="1">The sequence shown here is derived from an EMBL/GenBank/DDBJ whole genome shotgun (WGS) entry which is preliminary data.</text>
</comment>
<dbReference type="AlphaFoldDB" id="A0A412YZ28"/>
<accession>A0A412YZ28</accession>
<protein>
    <submittedName>
        <fullName evidence="1">DUF523 domain-containing protein</fullName>
    </submittedName>
</protein>
<name>A0A412YZ28_9FIRM</name>
<dbReference type="GeneID" id="23116781"/>
<reference evidence="1 2" key="1">
    <citation type="submission" date="2018-08" db="EMBL/GenBank/DDBJ databases">
        <title>A genome reference for cultivated species of the human gut microbiota.</title>
        <authorList>
            <person name="Zou Y."/>
            <person name="Xue W."/>
            <person name="Luo G."/>
        </authorList>
    </citation>
    <scope>NUCLEOTIDE SEQUENCE [LARGE SCALE GENOMIC DNA]</scope>
    <source>
        <strain evidence="1 2">AF14-18</strain>
    </source>
</reference>
<dbReference type="Proteomes" id="UP000284543">
    <property type="component" value="Unassembled WGS sequence"/>
</dbReference>
<gene>
    <name evidence="1" type="ORF">DWW02_22810</name>
</gene>
<evidence type="ECO:0000313" key="1">
    <source>
        <dbReference type="EMBL" id="RGV72839.1"/>
    </source>
</evidence>
<dbReference type="NCBIfam" id="NF045597">
    <property type="entry name" value="TudS_rel_CD3072"/>
    <property type="match status" value="1"/>
</dbReference>
<evidence type="ECO:0000313" key="2">
    <source>
        <dbReference type="Proteomes" id="UP000284543"/>
    </source>
</evidence>